<evidence type="ECO:0000313" key="8">
    <source>
        <dbReference type="EMBL" id="GAH10303.1"/>
    </source>
</evidence>
<dbReference type="EMBL" id="BART01029746">
    <property type="protein sequence ID" value="GAH10303.1"/>
    <property type="molecule type" value="Genomic_DNA"/>
</dbReference>
<feature type="domain" description="ABC-2 type transporter transmembrane" evidence="7">
    <location>
        <begin position="7"/>
        <end position="201"/>
    </location>
</feature>
<dbReference type="GO" id="GO:0005886">
    <property type="term" value="C:plasma membrane"/>
    <property type="evidence" value="ECO:0007669"/>
    <property type="project" value="UniProtKB-SubCell"/>
</dbReference>
<keyword evidence="4 6" id="KW-1133">Transmembrane helix</keyword>
<proteinExistence type="predicted"/>
<evidence type="ECO:0000256" key="5">
    <source>
        <dbReference type="ARBA" id="ARBA00023136"/>
    </source>
</evidence>
<dbReference type="AlphaFoldDB" id="X1ENR7"/>
<dbReference type="InterPro" id="IPR051449">
    <property type="entry name" value="ABC-2_transporter_component"/>
</dbReference>
<evidence type="ECO:0000256" key="4">
    <source>
        <dbReference type="ARBA" id="ARBA00022989"/>
    </source>
</evidence>
<protein>
    <recommendedName>
        <fullName evidence="7">ABC-2 type transporter transmembrane domain-containing protein</fullName>
    </recommendedName>
</protein>
<keyword evidence="3 6" id="KW-0812">Transmembrane</keyword>
<organism evidence="8">
    <name type="scientific">marine sediment metagenome</name>
    <dbReference type="NCBI Taxonomy" id="412755"/>
    <lineage>
        <taxon>unclassified sequences</taxon>
        <taxon>metagenomes</taxon>
        <taxon>ecological metagenomes</taxon>
    </lineage>
</organism>
<comment type="subcellular location">
    <subcellularLocation>
        <location evidence="1">Cell membrane</location>
        <topology evidence="1">Multi-pass membrane protein</topology>
    </subcellularLocation>
</comment>
<keyword evidence="2" id="KW-1003">Cell membrane</keyword>
<feature type="non-terminal residue" evidence="8">
    <location>
        <position position="202"/>
    </location>
</feature>
<evidence type="ECO:0000256" key="2">
    <source>
        <dbReference type="ARBA" id="ARBA00022475"/>
    </source>
</evidence>
<dbReference type="Pfam" id="PF12698">
    <property type="entry name" value="ABC2_membrane_3"/>
    <property type="match status" value="1"/>
</dbReference>
<dbReference type="PANTHER" id="PTHR30294">
    <property type="entry name" value="MEMBRANE COMPONENT OF ABC TRANSPORTER YHHJ-RELATED"/>
    <property type="match status" value="1"/>
</dbReference>
<comment type="caution">
    <text evidence="8">The sequence shown here is derived from an EMBL/GenBank/DDBJ whole genome shotgun (WGS) entry which is preliminary data.</text>
</comment>
<evidence type="ECO:0000259" key="7">
    <source>
        <dbReference type="Pfam" id="PF12698"/>
    </source>
</evidence>
<evidence type="ECO:0000256" key="6">
    <source>
        <dbReference type="SAM" id="Phobius"/>
    </source>
</evidence>
<reference evidence="8" key="1">
    <citation type="journal article" date="2014" name="Front. Microbiol.">
        <title>High frequency of phylogenetically diverse reductive dehalogenase-homologous genes in deep subseafloor sedimentary metagenomes.</title>
        <authorList>
            <person name="Kawai M."/>
            <person name="Futagami T."/>
            <person name="Toyoda A."/>
            <person name="Takaki Y."/>
            <person name="Nishi S."/>
            <person name="Hori S."/>
            <person name="Arai W."/>
            <person name="Tsubouchi T."/>
            <person name="Morono Y."/>
            <person name="Uchiyama I."/>
            <person name="Ito T."/>
            <person name="Fujiyama A."/>
            <person name="Inagaki F."/>
            <person name="Takami H."/>
        </authorList>
    </citation>
    <scope>NUCLEOTIDE SEQUENCE</scope>
    <source>
        <strain evidence="8">Expedition CK06-06</strain>
    </source>
</reference>
<dbReference type="PANTHER" id="PTHR30294:SF38">
    <property type="entry name" value="TRANSPORT PERMEASE PROTEIN"/>
    <property type="match status" value="1"/>
</dbReference>
<dbReference type="GO" id="GO:0140359">
    <property type="term" value="F:ABC-type transporter activity"/>
    <property type="evidence" value="ECO:0007669"/>
    <property type="project" value="InterPro"/>
</dbReference>
<feature type="transmembrane region" description="Helical" evidence="6">
    <location>
        <begin position="141"/>
        <end position="160"/>
    </location>
</feature>
<accession>X1ENR7</accession>
<evidence type="ECO:0000256" key="3">
    <source>
        <dbReference type="ARBA" id="ARBA00022692"/>
    </source>
</evidence>
<dbReference type="InterPro" id="IPR013525">
    <property type="entry name" value="ABC2_TM"/>
</dbReference>
<evidence type="ECO:0000256" key="1">
    <source>
        <dbReference type="ARBA" id="ARBA00004651"/>
    </source>
</evidence>
<name>X1ENR7_9ZZZZ</name>
<keyword evidence="5 6" id="KW-0472">Membrane</keyword>
<sequence>MRDRHALFFTFALPLLFITVFGLAFSGDMGKIDVIVVQEDDSPLADNYVFALNVVFDVTRADSAAAAENDVLDGEKVAAIIVPEGFSENAAPVRLIYDETKQEVSSIVMRTLEGVTMGFLGQQPPISAESVSGKQLDPFQFIVPGMAVMFVLMIGGIGGAESTIKERDKGTFKRNLLAPIGRASYLAGKLLAHFLIGCMQLA</sequence>
<gene>
    <name evidence="8" type="ORF">S01H4_52122</name>
</gene>
<dbReference type="Gene3D" id="3.40.1710.10">
    <property type="entry name" value="abc type-2 transporter like domain"/>
    <property type="match status" value="1"/>
</dbReference>